<accession>A0A8H4AU34</accession>
<proteinExistence type="predicted"/>
<protein>
    <submittedName>
        <fullName evidence="1">Uncharacterized protein</fullName>
    </submittedName>
</protein>
<dbReference type="AlphaFoldDB" id="A0A8H4AU34"/>
<dbReference type="Proteomes" id="UP000439903">
    <property type="component" value="Unassembled WGS sequence"/>
</dbReference>
<reference evidence="1 2" key="1">
    <citation type="journal article" date="2019" name="Environ. Microbiol.">
        <title>At the nexus of three kingdoms: the genome of the mycorrhizal fungus Gigaspora margarita provides insights into plant, endobacterial and fungal interactions.</title>
        <authorList>
            <person name="Venice F."/>
            <person name="Ghignone S."/>
            <person name="Salvioli di Fossalunga A."/>
            <person name="Amselem J."/>
            <person name="Novero M."/>
            <person name="Xianan X."/>
            <person name="Sedzielewska Toro K."/>
            <person name="Morin E."/>
            <person name="Lipzen A."/>
            <person name="Grigoriev I.V."/>
            <person name="Henrissat B."/>
            <person name="Martin F.M."/>
            <person name="Bonfante P."/>
        </authorList>
    </citation>
    <scope>NUCLEOTIDE SEQUENCE [LARGE SCALE GENOMIC DNA]</scope>
    <source>
        <strain evidence="1 2">BEG34</strain>
    </source>
</reference>
<evidence type="ECO:0000313" key="1">
    <source>
        <dbReference type="EMBL" id="KAF0532410.1"/>
    </source>
</evidence>
<comment type="caution">
    <text evidence="1">The sequence shown here is derived from an EMBL/GenBank/DDBJ whole genome shotgun (WGS) entry which is preliminary data.</text>
</comment>
<name>A0A8H4AU34_GIGMA</name>
<dbReference type="EMBL" id="WTPW01000232">
    <property type="protein sequence ID" value="KAF0532410.1"/>
    <property type="molecule type" value="Genomic_DNA"/>
</dbReference>
<evidence type="ECO:0000313" key="2">
    <source>
        <dbReference type="Proteomes" id="UP000439903"/>
    </source>
</evidence>
<dbReference type="OrthoDB" id="2445072at2759"/>
<organism evidence="1 2">
    <name type="scientific">Gigaspora margarita</name>
    <dbReference type="NCBI Taxonomy" id="4874"/>
    <lineage>
        <taxon>Eukaryota</taxon>
        <taxon>Fungi</taxon>
        <taxon>Fungi incertae sedis</taxon>
        <taxon>Mucoromycota</taxon>
        <taxon>Glomeromycotina</taxon>
        <taxon>Glomeromycetes</taxon>
        <taxon>Diversisporales</taxon>
        <taxon>Gigasporaceae</taxon>
        <taxon>Gigaspora</taxon>
    </lineage>
</organism>
<sequence>MKIGADNPSFLRCYGISKSENLDPEKRPNAKIVLNKIENWIESYSNSEYIDEIKMQFLKSNEIIKNLPIIKQQHPDNMYTSKLINTGEIAKMLEQLKISQGISQGIEFVDKKKIYVLKILLKFNISNNQI</sequence>
<gene>
    <name evidence="1" type="ORF">F8M41_011275</name>
</gene>
<keyword evidence="2" id="KW-1185">Reference proteome</keyword>